<dbReference type="SUPFAM" id="SSF52029">
    <property type="entry name" value="GroEL apical domain-like"/>
    <property type="match status" value="1"/>
</dbReference>
<feature type="region of interest" description="Disordered" evidence="2">
    <location>
        <begin position="1821"/>
        <end position="1871"/>
    </location>
</feature>
<protein>
    <recommendedName>
        <fullName evidence="3">PIPK domain-containing protein</fullName>
    </recommendedName>
</protein>
<organism evidence="4 5">
    <name type="scientific">Plasmodium relictum</name>
    <dbReference type="NCBI Taxonomy" id="85471"/>
    <lineage>
        <taxon>Eukaryota</taxon>
        <taxon>Sar</taxon>
        <taxon>Alveolata</taxon>
        <taxon>Apicomplexa</taxon>
        <taxon>Aconoidasida</taxon>
        <taxon>Haemosporida</taxon>
        <taxon>Plasmodiidae</taxon>
        <taxon>Plasmodium</taxon>
        <taxon>Plasmodium (Haemamoeba)</taxon>
    </lineage>
</organism>
<dbReference type="SUPFAM" id="SSF56104">
    <property type="entry name" value="SAICAR synthase-like"/>
    <property type="match status" value="2"/>
</dbReference>
<dbReference type="GO" id="GO:0046854">
    <property type="term" value="P:phosphatidylinositol phosphate biosynthetic process"/>
    <property type="evidence" value="ECO:0007669"/>
    <property type="project" value="TreeGrafter"/>
</dbReference>
<feature type="compositionally biased region" description="Basic and acidic residues" evidence="2">
    <location>
        <begin position="1821"/>
        <end position="1867"/>
    </location>
</feature>
<keyword evidence="1" id="KW-0808">Transferase</keyword>
<feature type="domain" description="PIPK" evidence="3">
    <location>
        <begin position="1529"/>
        <end position="2189"/>
    </location>
</feature>
<dbReference type="PANTHER" id="PTHR45748:SF7">
    <property type="entry name" value="1-PHOSPHATIDYLINOSITOL 3-PHOSPHATE 5-KINASE-RELATED"/>
    <property type="match status" value="1"/>
</dbReference>
<sequence>MEKNFSEKYVSFQNNPKQLNASQKIFEWIFNYPLFNEIRNTNLSNQLGGLEVKRHIHHKELQTTVKKKNSKNSITSFNLREYNELTTNLIKNEITTKDYSLINNNKFYINIIKKSEKIYNGYYEKLKNEKKNKLIFEKAKEKYLRKKKGVREDSRLHIILEKNINKEESLLLKEKFNPFFNFFGNENKNIYHSSINFSLKTNIQLNKYFYKVILNQLNYYNIKKDIYINILNIVNEISKYYYSYDYDILNNIKIKYFPYKKIGNSFYINGLVFSNCSIYFNNVEIENPKILLLDTKKKIKYEKLENYYSYNYNYYLWKNLSNRFLNIILIHGELDFYIKKLLINKKIYFFTSIKKKNMYRLSNILRVQILNYENFLNFDNSYVAKANYFKIQKYKKNVKNIFLSCSNKFLTICIFGKKEISENVLVNENENSDCSNIQESNIKNRTKNTTIFDDYFKREVEKENILDNFINVYYINKNDDYVIDYFFLNKEKKISFSGKEKRENKKNLLINHLKNVIIIKKIKKILKFVIFLSFYVYKQIYLNNYMDRTLISLSNENINTIRMYDKNYNNLNFLILYSSFFFIYPTKKKITPINLMSNLFHLLNIKSPLKHERINILYKLVNTKKIIKEQIYNNYEYCFFSSEKNKVIDIVNFFLFNNFMKNYESNCEYIFYYLKIINNTYLYYNHKNIIMDDSIILNRSNLLSDMIPIDQITVKNKINEKVENIIAENILFYSYDFLSSKNIEMIIYFICPNYIFINNLYNNINIYLFDNQSNNSKKLFYNFFFNYKYIYDISIQQFIYIMHSLSFKLKCPFDLCRNYLCYHQICIQIFLKKVLIIIKKEKNDNLEDNIVLNIICNKCYCVNEKNINLNFSFSEFLLCIIHSDNYINRYCNHNGKYNSYALYFKNVKIIFQVHDNNIYKSINPFKTIRMNKSSNEEMNNNDAHNNEMPLNYINKNKSEKKLKNYIKKNIKNIIHNNVFYYYPCKCLTKRYNLKKKKKKEKSCTSFNLYSIIENFPKYNNSMLPMYSSLKFLIYNYAVKYYRSKNKHLYMKTNEKIKKENFHNPCSPLYFKNQCKKCKYIKISNFSTLVFFNSLFVIKRIFYNFYSLISFLIDLLNKNIFIKINEIRYILNNRTSCFIDDNFLSTKGDLKKKNNNQDSIGDIMNNEFIGNKEVSISKTLRSKSDKLSKYINDVDTQNFMNKNDEEINNNTIEINNKYIEIKSREITNSDTNLITSESYSNIIDLEDYSKKKKNLIKEYLLFKKLKNVIRHYKKYLIKVLINFYFYGIVNLTKKKFSLEIEIFFSYYIMILEKINIEIQKNIEYIEELRSKEKLEYLHFTKNINKKLKSFIFDFNKKEKRKKKGNKKKKYIYKLVSINEENYSHLNPPYNTNSNKIKKEKNNFHYFSCKNDIAKLYIKEKNYIYNIENYRRKKNIYFANKEDYENENKKPFYLHISKIVKEEKKNFNNKKTKGKKKRCIFIFKPNDTSNIIFHSLISNNYKKKLKEIYEKEKKVIFEEDNISNNCKKITTKKNMLSNKKKKYPYKVHYNDIEKYLNKSIQKLHNNFYDDNVKDFLNCKNNDMITIFLSNNICVYIYFPIQFHYLRKFLCEKEIYFLKSLKKSNYINFDYKKKNFAKTYDSKYIIKEINRHEFKSFFNKFKEFFQHFSDIFFKFKKSLLCFMYGLYQIEIKKKNKKTVKTYIILENVRINNKNSKILIFDIKGARKKKNLQNLLMQNNKKSSFFEKREKIPLNTTKIKEEEYLSGNKLSDISMNLKYLTKYLRKEKKKINKYNHDKTEEHKNIYNRNSYLDFLLLARSDKLKGKKEGEKEKEMGKENEKENKDKKKNELRRTKINEKGSDMKKKNRNNEKCSNNINEHMNKEKKMNGNSNTNQERINKFFKRHKKKILNGYYSDIKSLKNYTTNIKLKKNIFNSKEESTWNNLKKIDKEENEMNKKRTQKNDSFLKEMVQNIKMYIFLNHRILKIKKKKKNHKIKFKKNLNNKCLYNTKLSLHFLSKKKEQILNKENLNNYKIKHKNTSEETYDLLYKEPNNNKNFESSNSIEKYNHFTIDNYNTLRNYYVLFDDNFKDFIKAKVINLEYIDYKYLIDSLKNDTNFLSSHDIMDYSLLIHIDISNFQIAFKIIDYLRPYTWDKSVENFSKSVLYLTKGYRPTIIHSEYYKKRFLSNIKKYFFYYIPLYTLKKKNVFKIASRNNTFSIVNLNENHPYKNYFFYFLFNIIIRYYNNDNVYNKYFYIDEKLNGDSCFTKNLYSQKNIFAFLNYYLKEYATKYIEEKKKKDKNNFHLYFSNVNIMNSYIYETYSNYLKNQLIQHDKVLDDDIAASYNYEIKSKFIYPNKEFSSKNIYENEHFCDPIFPYYALEKYKTLNSNNNNFSIIDKNDLYYVKNVGIPDKINYLFEAQGLSQNFFSIQQSFNKKLYKQLKKKFYKKITELQIKILKKLQKNRLYIENISYYVNNNVYIEMNDINMHYTNINYLDAFNIYNICGKKLNKGRKKKDKKKEELFLYIPSYFLFILNKK</sequence>
<dbReference type="PANTHER" id="PTHR45748">
    <property type="entry name" value="1-PHOSPHATIDYLINOSITOL 3-PHOSPHATE 5-KINASE-RELATED"/>
    <property type="match status" value="1"/>
</dbReference>
<keyword evidence="1" id="KW-0067">ATP-binding</keyword>
<dbReference type="GO" id="GO:0005524">
    <property type="term" value="F:ATP binding"/>
    <property type="evidence" value="ECO:0007669"/>
    <property type="project" value="UniProtKB-UniRule"/>
</dbReference>
<dbReference type="PROSITE" id="PS51455">
    <property type="entry name" value="PIPK"/>
    <property type="match status" value="1"/>
</dbReference>
<dbReference type="SMART" id="SM00330">
    <property type="entry name" value="PIPKc"/>
    <property type="match status" value="1"/>
</dbReference>
<reference evidence="4 5" key="1">
    <citation type="submission" date="2015-04" db="EMBL/GenBank/DDBJ databases">
        <authorList>
            <consortium name="Pathogen Informatics"/>
        </authorList>
    </citation>
    <scope>NUCLEOTIDE SEQUENCE [LARGE SCALE GENOMIC DNA]</scope>
    <source>
        <strain evidence="4 5">SGS1</strain>
    </source>
</reference>
<keyword evidence="1" id="KW-0418">Kinase</keyword>
<dbReference type="Gene3D" id="3.50.7.10">
    <property type="entry name" value="GroEL"/>
    <property type="match status" value="1"/>
</dbReference>
<keyword evidence="1" id="KW-0547">Nucleotide-binding</keyword>
<evidence type="ECO:0000313" key="5">
    <source>
        <dbReference type="Proteomes" id="UP000220158"/>
    </source>
</evidence>
<dbReference type="VEuPathDB" id="PlasmoDB:PRELSG_1338700"/>
<evidence type="ECO:0000256" key="2">
    <source>
        <dbReference type="SAM" id="MobiDB-lite"/>
    </source>
</evidence>
<dbReference type="InterPro" id="IPR002498">
    <property type="entry name" value="PInositol-4-P-4/5-kinase_core"/>
</dbReference>
<dbReference type="GO" id="GO:0000285">
    <property type="term" value="F:1-phosphatidylinositol-3-phosphate 5-kinase activity"/>
    <property type="evidence" value="ECO:0007669"/>
    <property type="project" value="TreeGrafter"/>
</dbReference>
<evidence type="ECO:0000256" key="1">
    <source>
        <dbReference type="PROSITE-ProRule" id="PRU00781"/>
    </source>
</evidence>
<dbReference type="OrthoDB" id="660555at2759"/>
<dbReference type="GO" id="GO:0010008">
    <property type="term" value="C:endosome membrane"/>
    <property type="evidence" value="ECO:0007669"/>
    <property type="project" value="TreeGrafter"/>
</dbReference>
<proteinExistence type="predicted"/>
<keyword evidence="5" id="KW-1185">Reference proteome</keyword>
<dbReference type="EMBL" id="LN835308">
    <property type="protein sequence ID" value="CRH04013.1"/>
    <property type="molecule type" value="Genomic_DNA"/>
</dbReference>
<dbReference type="Proteomes" id="UP000220158">
    <property type="component" value="Chromosome 13"/>
</dbReference>
<evidence type="ECO:0000259" key="3">
    <source>
        <dbReference type="PROSITE" id="PS51455"/>
    </source>
</evidence>
<accession>A0A1J1HIC7</accession>
<gene>
    <name evidence="4" type="ORF">PRELSG_1338700</name>
</gene>
<name>A0A1J1HIC7_PLARL</name>
<dbReference type="RefSeq" id="XP_028536019.1">
    <property type="nucleotide sequence ID" value="XM_028678921.1"/>
</dbReference>
<dbReference type="GeneID" id="39738320"/>
<dbReference type="InterPro" id="IPR027409">
    <property type="entry name" value="GroEL-like_apical_dom_sf"/>
</dbReference>
<evidence type="ECO:0000313" key="4">
    <source>
        <dbReference type="EMBL" id="CRH04013.1"/>
    </source>
</evidence>
<dbReference type="OMA" id="HQICIQI"/>
<dbReference type="KEGG" id="prel:PRELSG_1338700"/>